<keyword evidence="2" id="KW-0472">Membrane</keyword>
<reference evidence="3 4" key="1">
    <citation type="submission" date="2021-05" db="EMBL/GenBank/DDBJ databases">
        <title>The draft genome of Geobacter pelophilus DSM 12255.</title>
        <authorList>
            <person name="Xu Z."/>
            <person name="Masuda Y."/>
            <person name="Itoh H."/>
            <person name="Senoo K."/>
        </authorList>
    </citation>
    <scope>NUCLEOTIDE SEQUENCE [LARGE SCALE GENOMIC DNA]</scope>
    <source>
        <strain evidence="3 4">DSM 12255</strain>
    </source>
</reference>
<organism evidence="3 4">
    <name type="scientific">Geoanaerobacter pelophilus</name>
    <dbReference type="NCBI Taxonomy" id="60036"/>
    <lineage>
        <taxon>Bacteria</taxon>
        <taxon>Pseudomonadati</taxon>
        <taxon>Thermodesulfobacteriota</taxon>
        <taxon>Desulfuromonadia</taxon>
        <taxon>Geobacterales</taxon>
        <taxon>Geobacteraceae</taxon>
        <taxon>Geoanaerobacter</taxon>
    </lineage>
</organism>
<keyword evidence="4" id="KW-1185">Reference proteome</keyword>
<feature type="non-terminal residue" evidence="3">
    <location>
        <position position="902"/>
    </location>
</feature>
<feature type="coiled-coil region" evidence="1">
    <location>
        <begin position="474"/>
        <end position="522"/>
    </location>
</feature>
<accession>A0AAW4L5Q5</accession>
<gene>
    <name evidence="3" type="ORF">KI809_18645</name>
</gene>
<evidence type="ECO:0000313" key="3">
    <source>
        <dbReference type="EMBL" id="MBT0666331.1"/>
    </source>
</evidence>
<comment type="caution">
    <text evidence="3">The sequence shown here is derived from an EMBL/GenBank/DDBJ whole genome shotgun (WGS) entry which is preliminary data.</text>
</comment>
<dbReference type="AlphaFoldDB" id="A0AAW4L5Q5"/>
<feature type="transmembrane region" description="Helical" evidence="2">
    <location>
        <begin position="123"/>
        <end position="143"/>
    </location>
</feature>
<keyword evidence="2" id="KW-1133">Transmembrane helix</keyword>
<dbReference type="Proteomes" id="UP000811899">
    <property type="component" value="Unassembled WGS sequence"/>
</dbReference>
<protein>
    <submittedName>
        <fullName evidence="3">Uncharacterized protein</fullName>
    </submittedName>
</protein>
<dbReference type="EMBL" id="JAHCVJ010000011">
    <property type="protein sequence ID" value="MBT0666331.1"/>
    <property type="molecule type" value="Genomic_DNA"/>
</dbReference>
<keyword evidence="2" id="KW-0812">Transmembrane</keyword>
<name>A0AAW4L5Q5_9BACT</name>
<sequence length="902" mass="97568">MGNESAKLKLIMEIDGERVVVNGLQQVDAAVDRTAQTTNKMGAATGRMAQEMEGASGRMAAATGRMTSGMGNVSVVIGDITMASGRMAASHENNMSRMAEASKRAQGGMSGFEKGLWDIQMRIMNIAMAIGVLVAAFAFTGGASMKYLGQLETATLGIATSFMTGGKYIDETTGKALQGQSALKAAQADSAQIIEQLKVANMQTIATLDQLVRAYQETLPVAMAKGFNKQQVMDFTLAMVQAAGAIGLPFEQMGEETRSILTGNINPRNSRIATVLGLRNEDIAQYEGNAQALFDFLMQKLDAYKVAGLESQKTWAGLWSNTSDIVGQAGGMAFQPIFEAVKYELVQITGQLVSIDEKTKTIKWNPEFLAGIETFRDIMAVIVREIRLVSMDIDKLGGTMTALGAVALQVGEITTRFLTIGQFGDSLAAGTEKMKEWNKRYEQKYYETAKAVWIAQEQGNTPGKPPAYDPNPGKDEAQKKINEWRKTLADLQTEVDNSTPFIDKFSQEINKVNNRFDDVIRKYPAHARELNGLRGQIVENITIQQQYKEALELGRRAQEDAAEADRRRAAGLEAMKKHYQDVWKTSDIQKETSMLNLESSGGDTEKAKLRQSYEDRIEMARRANVEIAMLGAEASQDELDQYAANNEKIIALAHAKIVALGQLDAERAENLRKSLDDMVSATADIRITTIQDPYEQQLAGIKKHYADQRKELSDHLKAQLGMNGQSEKDRFKLLSESIKRLRALEEAETSETEQAKWGMWQQSLGFYGGVLSQMGDMIDQSSRQGFEANKAFAIGATIMNTASSIMAQTAGPDGWTPAAWGRAVAVGLIGAMQVAKIASTSYGSGGSVGGVSAGSFSGGSAGAGGSVGGSIGAPTTSTRDGLSYEQLQSIANSMENASMAIG</sequence>
<evidence type="ECO:0000256" key="2">
    <source>
        <dbReference type="SAM" id="Phobius"/>
    </source>
</evidence>
<keyword evidence="1" id="KW-0175">Coiled coil</keyword>
<dbReference type="RefSeq" id="WP_214173106.1">
    <property type="nucleotide sequence ID" value="NZ_JAHCVJ010000011.1"/>
</dbReference>
<evidence type="ECO:0000256" key="1">
    <source>
        <dbReference type="SAM" id="Coils"/>
    </source>
</evidence>
<evidence type="ECO:0000313" key="4">
    <source>
        <dbReference type="Proteomes" id="UP000811899"/>
    </source>
</evidence>
<proteinExistence type="predicted"/>